<dbReference type="PROSITE" id="PS51257">
    <property type="entry name" value="PROKAR_LIPOPROTEIN"/>
    <property type="match status" value="1"/>
</dbReference>
<evidence type="ECO:0000313" key="3">
    <source>
        <dbReference type="EMBL" id="AHC15299.1"/>
    </source>
</evidence>
<evidence type="ECO:0008006" key="5">
    <source>
        <dbReference type="Google" id="ProtNLM"/>
    </source>
</evidence>
<organism evidence="3 4">
    <name type="scientific">Salinispira pacifica</name>
    <dbReference type="NCBI Taxonomy" id="1307761"/>
    <lineage>
        <taxon>Bacteria</taxon>
        <taxon>Pseudomonadati</taxon>
        <taxon>Spirochaetota</taxon>
        <taxon>Spirochaetia</taxon>
        <taxon>Spirochaetales</taxon>
        <taxon>Spirochaetaceae</taxon>
        <taxon>Salinispira</taxon>
    </lineage>
</organism>
<dbReference type="AlphaFoldDB" id="V5WIA7"/>
<proteinExistence type="inferred from homology"/>
<protein>
    <recommendedName>
        <fullName evidence="5">DUF5723 domain-containing protein</fullName>
    </recommendedName>
</protein>
<dbReference type="Proteomes" id="UP000018680">
    <property type="component" value="Chromosome"/>
</dbReference>
<comment type="similarity">
    <text evidence="1">Belongs to the UPF0164 family.</text>
</comment>
<accession>V5WIA7</accession>
<keyword evidence="2" id="KW-0732">Signal</keyword>
<evidence type="ECO:0000256" key="2">
    <source>
        <dbReference type="SAM" id="SignalP"/>
    </source>
</evidence>
<dbReference type="eggNOG" id="ENOG5033RFB">
    <property type="taxonomic scope" value="Bacteria"/>
</dbReference>
<evidence type="ECO:0000256" key="1">
    <source>
        <dbReference type="ARBA" id="ARBA00005846"/>
    </source>
</evidence>
<sequence>MKKFFPILMTILMYSCFTGFSAWSQEYQDYLSDIFDTFPGLQNPENTGLTTLPVLEISAGGEQRNLGNAYTAVARDVSFMEANAAASSILEFTELAFYHRNIISDVSLDSVFFTRRHNNFGYGFAGKFLHFEFTRMDSRGNQVAAANPSEMVFAANASYNFLDNFYSSGLALGVNLKLAHRNVPGQLYRGVLDPDEYNQNLFAFMGDIGLLSRFNFLKGYAARDKNFSVGATVLNLGPPVKGDALPTEAVAGISYRPLRFIMISSDINYMMNLVDFTKSEGLGFALGADFRFVDFFSIQTGLDWKGYNPSLSFGADVNLEPVSFQVNYTLDLSTSVNSVDNFSVAASVNFGDEGREALQNMVDELYIQALSALSNGEFRRVIELCDRIIDRETGLDPSFTPAYRTREVALTTLEREAEFRDFEQNRTEEDQNEADE</sequence>
<keyword evidence="4" id="KW-1185">Reference proteome</keyword>
<name>V5WIA7_9SPIO</name>
<feature type="signal peptide" evidence="2">
    <location>
        <begin position="1"/>
        <end position="24"/>
    </location>
</feature>
<dbReference type="OrthoDB" id="356467at2"/>
<gene>
    <name evidence="3" type="ORF">L21SP2_1928</name>
</gene>
<dbReference type="STRING" id="1307761.L21SP2_1928"/>
<feature type="chain" id="PRO_5004741998" description="DUF5723 domain-containing protein" evidence="2">
    <location>
        <begin position="25"/>
        <end position="436"/>
    </location>
</feature>
<dbReference type="KEGG" id="slr:L21SP2_1928"/>
<dbReference type="EMBL" id="CP006939">
    <property type="protein sequence ID" value="AHC15299.1"/>
    <property type="molecule type" value="Genomic_DNA"/>
</dbReference>
<dbReference type="Pfam" id="PF03687">
    <property type="entry name" value="UPF0164"/>
    <property type="match status" value="1"/>
</dbReference>
<reference evidence="3 4" key="1">
    <citation type="journal article" date="2015" name="Stand. Genomic Sci.">
        <title>Complete genome sequence and description of Salinispira pacifica gen. nov., sp. nov., a novel spirochaete isolated form a hypersaline microbial mat.</title>
        <authorList>
            <person name="Ben Hania W."/>
            <person name="Joseph M."/>
            <person name="Schumann P."/>
            <person name="Bunk B."/>
            <person name="Fiebig A."/>
            <person name="Sproer C."/>
            <person name="Klenk H.P."/>
            <person name="Fardeau M.L."/>
            <person name="Spring S."/>
        </authorList>
    </citation>
    <scope>NUCLEOTIDE SEQUENCE [LARGE SCALE GENOMIC DNA]</scope>
    <source>
        <strain evidence="3 4">L21-RPul-D2</strain>
    </source>
</reference>
<dbReference type="InterPro" id="IPR005362">
    <property type="entry name" value="UPF0164"/>
</dbReference>
<dbReference type="HOGENOM" id="CLU_665499_0_0_12"/>
<evidence type="ECO:0000313" key="4">
    <source>
        <dbReference type="Proteomes" id="UP000018680"/>
    </source>
</evidence>